<keyword evidence="2" id="KW-1185">Reference proteome</keyword>
<protein>
    <submittedName>
        <fullName evidence="1">Uncharacterized protein</fullName>
    </submittedName>
</protein>
<name>A0A0G9HC46_9GAMM</name>
<accession>A0A0G9HC46</accession>
<dbReference type="InterPro" id="IPR058240">
    <property type="entry name" value="rSAM_sf"/>
</dbReference>
<sequence>MHGDRTHHDAVVGREAFDLATGHLRSLLAAGIPTGIQTTVVAGGEWVLDWMADFCLAEGVSQWCVLPFIPRGSGYRTQGELRGASQARLCELRTQWRPKLR</sequence>
<dbReference type="PATRIC" id="fig|1440763.5.peg.2081"/>
<dbReference type="AlphaFoldDB" id="A0A0G9HC46"/>
<dbReference type="SUPFAM" id="SSF102114">
    <property type="entry name" value="Radical SAM enzymes"/>
    <property type="match status" value="1"/>
</dbReference>
<dbReference type="EMBL" id="CP017480">
    <property type="protein sequence ID" value="APG05539.1"/>
    <property type="molecule type" value="Genomic_DNA"/>
</dbReference>
<dbReference type="KEGG" id="lrz:BJI69_17620"/>
<reference evidence="2" key="1">
    <citation type="submission" date="2016-09" db="EMBL/GenBank/DDBJ databases">
        <authorList>
            <person name="Lysoe E."/>
        </authorList>
    </citation>
    <scope>NUCLEOTIDE SEQUENCE [LARGE SCALE GENOMIC DNA]</scope>
    <source>
        <strain evidence="2">LJ96T</strain>
    </source>
</reference>
<evidence type="ECO:0000313" key="1">
    <source>
        <dbReference type="EMBL" id="APG05539.1"/>
    </source>
</evidence>
<dbReference type="Proteomes" id="UP000182987">
    <property type="component" value="Chromosome"/>
</dbReference>
<dbReference type="RefSeq" id="WP_046967764.1">
    <property type="nucleotide sequence ID" value="NZ_CP017480.1"/>
</dbReference>
<evidence type="ECO:0000313" key="2">
    <source>
        <dbReference type="Proteomes" id="UP000182987"/>
    </source>
</evidence>
<dbReference type="STRING" id="1440763.BJI69_17620"/>
<organism evidence="1 2">
    <name type="scientific">Luteibacter rhizovicinus DSM 16549</name>
    <dbReference type="NCBI Taxonomy" id="1440763"/>
    <lineage>
        <taxon>Bacteria</taxon>
        <taxon>Pseudomonadati</taxon>
        <taxon>Pseudomonadota</taxon>
        <taxon>Gammaproteobacteria</taxon>
        <taxon>Lysobacterales</taxon>
        <taxon>Rhodanobacteraceae</taxon>
        <taxon>Luteibacter</taxon>
    </lineage>
</organism>
<proteinExistence type="predicted"/>
<gene>
    <name evidence="1" type="ORF">BJI69_17620</name>
</gene>
<dbReference type="OrthoDB" id="9782387at2"/>